<keyword evidence="2" id="KW-1185">Reference proteome</keyword>
<proteinExistence type="predicted"/>
<organism evidence="1 2">
    <name type="scientific">Desulfurispirillum indicum (strain ATCC BAA-1389 / DSM 22839 / S5)</name>
    <dbReference type="NCBI Taxonomy" id="653733"/>
    <lineage>
        <taxon>Bacteria</taxon>
        <taxon>Pseudomonadati</taxon>
        <taxon>Chrysiogenota</taxon>
        <taxon>Chrysiogenia</taxon>
        <taxon>Chrysiogenales</taxon>
        <taxon>Chrysiogenaceae</taxon>
        <taxon>Desulfurispirillum</taxon>
    </lineage>
</organism>
<dbReference type="InParanoid" id="E6W377"/>
<evidence type="ECO:0000313" key="1">
    <source>
        <dbReference type="EMBL" id="ADU66831.1"/>
    </source>
</evidence>
<dbReference type="OrthoDB" id="9780327at2"/>
<dbReference type="AlphaFoldDB" id="E6W377"/>
<evidence type="ECO:0000313" key="2">
    <source>
        <dbReference type="Proteomes" id="UP000002572"/>
    </source>
</evidence>
<reference evidence="1 2" key="1">
    <citation type="submission" date="2010-12" db="EMBL/GenBank/DDBJ databases">
        <title>Complete sequence of Desulfurispirillum indicum S5.</title>
        <authorList>
            <consortium name="US DOE Joint Genome Institute"/>
            <person name="Lucas S."/>
            <person name="Copeland A."/>
            <person name="Lapidus A."/>
            <person name="Cheng J.-F."/>
            <person name="Goodwin L."/>
            <person name="Pitluck S."/>
            <person name="Chertkov O."/>
            <person name="Held B."/>
            <person name="Detter J.C."/>
            <person name="Han C."/>
            <person name="Tapia R."/>
            <person name="Land M."/>
            <person name="Hauser L."/>
            <person name="Kyrpides N."/>
            <person name="Ivanova N."/>
            <person name="Mikhailova N."/>
            <person name="Haggblom M."/>
            <person name="Rauschenbach I."/>
            <person name="Bini E."/>
            <person name="Woyke T."/>
        </authorList>
    </citation>
    <scope>NUCLEOTIDE SEQUENCE [LARGE SCALE GENOMIC DNA]</scope>
    <source>
        <strain evidence="2">ATCC BAA-1389 / DSM 22839 / S5</strain>
    </source>
</reference>
<gene>
    <name evidence="1" type="ordered locus">Selin_2111</name>
</gene>
<sequence>MPGYFPPQFTDTFYETVYESFHPQEHGLICQEFLGVYLRRKTRPDTFEQSMRKLDRRLRLRPSAWRIDATVAKNYLNLVMRHYILGATVMFTKRHLGLELPGPSAGCVRDSAAITVALRFLNTHRTELHQQINATVERAWHERMGCYYILCVMAFDIARKLFSRKGVQRAISELRQRMRPGNTPMGAELELSNLGQFAPMDIRFANFKGPAYWRHDTRFHNMQYYHDFFLDQVCWRLGGYLDHHITWRKYLHLPIFRVGGFFEYSLVRLDYARKRTLPFTRDIGLLAQVVEELMEFVHDVTPFSMHVNMEYSRCLDIPATLEDYKCLFILGGDFGPGPDGHLMERRIGRDEIRGLAHKRQHRSGRDNLLHTVVEFSFIRLLPRGQQSFPLEVLLMCLKGFLFAFRTRKEDLNVIAGLTQWSGDPRRVPAETIDRFCNHVIDGLAKEGSHQNLAEYREVLRATLHQRQKILPE</sequence>
<accession>E6W377</accession>
<dbReference type="HOGENOM" id="CLU_578382_0_0_0"/>
<dbReference type="eggNOG" id="ENOG502ZNYU">
    <property type="taxonomic scope" value="Bacteria"/>
</dbReference>
<dbReference type="RefSeq" id="WP_013506710.1">
    <property type="nucleotide sequence ID" value="NC_014836.1"/>
</dbReference>
<protein>
    <submittedName>
        <fullName evidence="1">Uncharacterized protein</fullName>
    </submittedName>
</protein>
<dbReference type="EMBL" id="CP002432">
    <property type="protein sequence ID" value="ADU66831.1"/>
    <property type="molecule type" value="Genomic_DNA"/>
</dbReference>
<name>E6W377_DESIS</name>
<dbReference type="KEGG" id="din:Selin_2111"/>
<dbReference type="Proteomes" id="UP000002572">
    <property type="component" value="Chromosome"/>
</dbReference>